<organism evidence="6 7">
    <name type="scientific">Plectosphaerella cucumerina</name>
    <dbReference type="NCBI Taxonomy" id="40658"/>
    <lineage>
        <taxon>Eukaryota</taxon>
        <taxon>Fungi</taxon>
        <taxon>Dikarya</taxon>
        <taxon>Ascomycota</taxon>
        <taxon>Pezizomycotina</taxon>
        <taxon>Sordariomycetes</taxon>
        <taxon>Hypocreomycetidae</taxon>
        <taxon>Glomerellales</taxon>
        <taxon>Plectosphaerellaceae</taxon>
        <taxon>Plectosphaerella</taxon>
    </lineage>
</organism>
<dbReference type="PROSITE" id="PS51462">
    <property type="entry name" value="NUDIX"/>
    <property type="match status" value="1"/>
</dbReference>
<evidence type="ECO:0000256" key="2">
    <source>
        <dbReference type="ARBA" id="ARBA00022723"/>
    </source>
</evidence>
<dbReference type="SUPFAM" id="SSF55811">
    <property type="entry name" value="Nudix"/>
    <property type="match status" value="1"/>
</dbReference>
<dbReference type="Pfam" id="PF00293">
    <property type="entry name" value="NUDIX"/>
    <property type="match status" value="1"/>
</dbReference>
<name>A0A8K0T6B4_9PEZI</name>
<dbReference type="GO" id="GO:0046872">
    <property type="term" value="F:metal ion binding"/>
    <property type="evidence" value="ECO:0007669"/>
    <property type="project" value="UniProtKB-KW"/>
</dbReference>
<evidence type="ECO:0000259" key="5">
    <source>
        <dbReference type="PROSITE" id="PS51462"/>
    </source>
</evidence>
<dbReference type="AlphaFoldDB" id="A0A8K0T6B4"/>
<dbReference type="PANTHER" id="PTHR42904">
    <property type="entry name" value="NUDIX HYDROLASE, NUDC SUBFAMILY"/>
    <property type="match status" value="1"/>
</dbReference>
<feature type="domain" description="Nudix hydrolase" evidence="5">
    <location>
        <begin position="42"/>
        <end position="184"/>
    </location>
</feature>
<evidence type="ECO:0000313" key="7">
    <source>
        <dbReference type="Proteomes" id="UP000813385"/>
    </source>
</evidence>
<keyword evidence="7" id="KW-1185">Reference proteome</keyword>
<dbReference type="OrthoDB" id="276276at2759"/>
<dbReference type="PANTHER" id="PTHR42904:SF1">
    <property type="entry name" value="NUCLEOSIDE DIPHOSPHATE-LINKED MOIETY X MOTIF 17"/>
    <property type="match status" value="1"/>
</dbReference>
<dbReference type="GO" id="GO:0005777">
    <property type="term" value="C:peroxisome"/>
    <property type="evidence" value="ECO:0007669"/>
    <property type="project" value="TreeGrafter"/>
</dbReference>
<evidence type="ECO:0000256" key="1">
    <source>
        <dbReference type="ARBA" id="ARBA00001946"/>
    </source>
</evidence>
<dbReference type="Proteomes" id="UP000813385">
    <property type="component" value="Unassembled WGS sequence"/>
</dbReference>
<evidence type="ECO:0000256" key="3">
    <source>
        <dbReference type="ARBA" id="ARBA00022801"/>
    </source>
</evidence>
<gene>
    <name evidence="6" type="ORF">B0T11DRAFT_134987</name>
</gene>
<dbReference type="CDD" id="cd02883">
    <property type="entry name" value="NUDIX_Hydrolase"/>
    <property type="match status" value="1"/>
</dbReference>
<reference evidence="6" key="1">
    <citation type="journal article" date="2021" name="Nat. Commun.">
        <title>Genetic determinants of endophytism in the Arabidopsis root mycobiome.</title>
        <authorList>
            <person name="Mesny F."/>
            <person name="Miyauchi S."/>
            <person name="Thiergart T."/>
            <person name="Pickel B."/>
            <person name="Atanasova L."/>
            <person name="Karlsson M."/>
            <person name="Huettel B."/>
            <person name="Barry K.W."/>
            <person name="Haridas S."/>
            <person name="Chen C."/>
            <person name="Bauer D."/>
            <person name="Andreopoulos W."/>
            <person name="Pangilinan J."/>
            <person name="LaButti K."/>
            <person name="Riley R."/>
            <person name="Lipzen A."/>
            <person name="Clum A."/>
            <person name="Drula E."/>
            <person name="Henrissat B."/>
            <person name="Kohler A."/>
            <person name="Grigoriev I.V."/>
            <person name="Martin F.M."/>
            <person name="Hacquard S."/>
        </authorList>
    </citation>
    <scope>NUCLEOTIDE SEQUENCE</scope>
    <source>
        <strain evidence="6">MPI-CAGE-AT-0016</strain>
    </source>
</reference>
<dbReference type="InterPro" id="IPR050241">
    <property type="entry name" value="NAD-cap_RNA_hydrolase_NudC"/>
</dbReference>
<comment type="cofactor">
    <cofactor evidence="1">
        <name>Mg(2+)</name>
        <dbReference type="ChEBI" id="CHEBI:18420"/>
    </cofactor>
</comment>
<dbReference type="GO" id="GO:0019677">
    <property type="term" value="P:NAD+ catabolic process"/>
    <property type="evidence" value="ECO:0007669"/>
    <property type="project" value="TreeGrafter"/>
</dbReference>
<protein>
    <submittedName>
        <fullName evidence="6">NUDIX hydrolase domain-like protein</fullName>
    </submittedName>
</protein>
<dbReference type="GO" id="GO:0006742">
    <property type="term" value="P:NADP+ catabolic process"/>
    <property type="evidence" value="ECO:0007669"/>
    <property type="project" value="TreeGrafter"/>
</dbReference>
<evidence type="ECO:0000256" key="4">
    <source>
        <dbReference type="ARBA" id="ARBA00022842"/>
    </source>
</evidence>
<dbReference type="GO" id="GO:0005829">
    <property type="term" value="C:cytosol"/>
    <property type="evidence" value="ECO:0007669"/>
    <property type="project" value="TreeGrafter"/>
</dbReference>
<accession>A0A8K0T6B4</accession>
<keyword evidence="3 6" id="KW-0378">Hydrolase</keyword>
<dbReference type="GO" id="GO:0035529">
    <property type="term" value="F:NADH pyrophosphatase activity"/>
    <property type="evidence" value="ECO:0007669"/>
    <property type="project" value="TreeGrafter"/>
</dbReference>
<comment type="caution">
    <text evidence="6">The sequence shown here is derived from an EMBL/GenBank/DDBJ whole genome shotgun (WGS) entry which is preliminary data.</text>
</comment>
<proteinExistence type="predicted"/>
<sequence length="214" mass="23022">MTSAPAPPRASPAFRIAYPPSLAPFHVPLSTYISTHHPSGPYTGAATSALVFDPSNRVLLLRRAAHDSMPGQWEPPGGAADEEDGSLLVAVARELWEEAGLVASRVRRVVSEGAGMAPGSPITNRTGTVKWVKFGFEVEVAPGEEVEIDPNEHDKFVWATEEEVRDAVVGLNESGIGLTFGGTKEILLDAFRRRREEPLEEATGWAVKEAAVEV</sequence>
<dbReference type="InterPro" id="IPR000086">
    <property type="entry name" value="NUDIX_hydrolase_dom"/>
</dbReference>
<evidence type="ECO:0000313" key="6">
    <source>
        <dbReference type="EMBL" id="KAH7349826.1"/>
    </source>
</evidence>
<dbReference type="InterPro" id="IPR015797">
    <property type="entry name" value="NUDIX_hydrolase-like_dom_sf"/>
</dbReference>
<dbReference type="Gene3D" id="3.90.79.10">
    <property type="entry name" value="Nucleoside Triphosphate Pyrophosphohydrolase"/>
    <property type="match status" value="1"/>
</dbReference>
<keyword evidence="4" id="KW-0460">Magnesium</keyword>
<dbReference type="EMBL" id="JAGPXD010000006">
    <property type="protein sequence ID" value="KAH7349826.1"/>
    <property type="molecule type" value="Genomic_DNA"/>
</dbReference>
<keyword evidence="2" id="KW-0479">Metal-binding</keyword>